<dbReference type="InterPro" id="IPR006089">
    <property type="entry name" value="Acyl-CoA_DH_CS"/>
</dbReference>
<dbReference type="GO" id="GO:0006635">
    <property type="term" value="P:fatty acid beta-oxidation"/>
    <property type="evidence" value="ECO:0007669"/>
    <property type="project" value="InterPro"/>
</dbReference>
<evidence type="ECO:0000256" key="1">
    <source>
        <dbReference type="ARBA" id="ARBA00001974"/>
    </source>
</evidence>
<dbReference type="PROSITE" id="PS00073">
    <property type="entry name" value="ACYL_COA_DH_2"/>
    <property type="match status" value="1"/>
</dbReference>
<dbReference type="GO" id="GO:0050660">
    <property type="term" value="F:flavin adenine dinucleotide binding"/>
    <property type="evidence" value="ECO:0007669"/>
    <property type="project" value="InterPro"/>
</dbReference>
<comment type="cofactor">
    <cofactor evidence="1 5">
        <name>FAD</name>
        <dbReference type="ChEBI" id="CHEBI:57692"/>
    </cofactor>
</comment>
<reference evidence="8 9" key="1">
    <citation type="submission" date="2016-05" db="EMBL/GenBank/DDBJ databases">
        <authorList>
            <person name="Lavstsen T."/>
            <person name="Jespersen J.S."/>
        </authorList>
    </citation>
    <scope>NUCLEOTIDE SEQUENCE [LARGE SCALE GENOMIC DNA]</scope>
    <source>
        <strain evidence="8 9">YLB-01</strain>
    </source>
</reference>
<dbReference type="EMBL" id="LXMD01000025">
    <property type="protein sequence ID" value="OCG73307.1"/>
    <property type="molecule type" value="Genomic_DNA"/>
</dbReference>
<dbReference type="PANTHER" id="PTHR43188">
    <property type="entry name" value="ACYL-COENZYME A OXIDASE"/>
    <property type="match status" value="1"/>
</dbReference>
<dbReference type="InterPro" id="IPR037069">
    <property type="entry name" value="AcylCoA_DH/ox_N_sf"/>
</dbReference>
<organism evidence="8 9">
    <name type="scientific">Microbacterium sediminis</name>
    <dbReference type="NCBI Taxonomy" id="904291"/>
    <lineage>
        <taxon>Bacteria</taxon>
        <taxon>Bacillati</taxon>
        <taxon>Actinomycetota</taxon>
        <taxon>Actinomycetes</taxon>
        <taxon>Micrococcales</taxon>
        <taxon>Microbacteriaceae</taxon>
        <taxon>Microbacterium</taxon>
    </lineage>
</organism>
<feature type="domain" description="Acyl-CoA dehydrogenase/oxidase C-terminal" evidence="6">
    <location>
        <begin position="240"/>
        <end position="385"/>
    </location>
</feature>
<dbReference type="InterPro" id="IPR045008">
    <property type="entry name" value="ACX4-like"/>
</dbReference>
<dbReference type="SUPFAM" id="SSF56645">
    <property type="entry name" value="Acyl-CoA dehydrogenase NM domain-like"/>
    <property type="match status" value="1"/>
</dbReference>
<dbReference type="InterPro" id="IPR046373">
    <property type="entry name" value="Acyl-CoA_Oxase/DH_mid-dom_sf"/>
</dbReference>
<dbReference type="GO" id="GO:0003995">
    <property type="term" value="F:acyl-CoA dehydrogenase activity"/>
    <property type="evidence" value="ECO:0007669"/>
    <property type="project" value="InterPro"/>
</dbReference>
<gene>
    <name evidence="8" type="ORF">A7J15_08410</name>
</gene>
<evidence type="ECO:0000313" key="8">
    <source>
        <dbReference type="EMBL" id="OCG73307.1"/>
    </source>
</evidence>
<sequence length="392" mass="42441">MTEPLDPVLGRYGFDRHLSEPARAVLAEMVAQAESRIRPVMNDAWERAVMPDEVLGTLVPLNLMEPAGVSAEEADSSMFAGFRSFHLARIDASVATMYNAQAGLFRAVARHGSSPEQAAQWDPKVRRFDMKGVFALTEPEHGSDIAGGLATRARREGDEWVIDGAKRWIGGADTADVIAVFARDEADDQVKCFLVDRHAEGVDIEVIGGKVSLRPMQNAHITLTGVRVPEAMRAQGVNSWRDVAALLRRMRSDVAWMAAGVAAGALDAAVRYTRERTQFGRPIASFQLIQEKLARMLGNAVSCVALTVALSAHQDAGVWNDENSALAKMVTAERARENAALAREVMGGNGILLEHDAARFFADAEAIYSYEGTHEVNALIVGRSLTGASAFV</sequence>
<dbReference type="SUPFAM" id="SSF47203">
    <property type="entry name" value="Acyl-CoA dehydrogenase C-terminal domain-like"/>
    <property type="match status" value="1"/>
</dbReference>
<evidence type="ECO:0000256" key="2">
    <source>
        <dbReference type="ARBA" id="ARBA00009347"/>
    </source>
</evidence>
<comment type="caution">
    <text evidence="8">The sequence shown here is derived from an EMBL/GenBank/DDBJ whole genome shotgun (WGS) entry which is preliminary data.</text>
</comment>
<dbReference type="AlphaFoldDB" id="A0A1B9N9Q1"/>
<evidence type="ECO:0000256" key="5">
    <source>
        <dbReference type="RuleBase" id="RU362125"/>
    </source>
</evidence>
<evidence type="ECO:0000259" key="7">
    <source>
        <dbReference type="Pfam" id="PF02770"/>
    </source>
</evidence>
<comment type="similarity">
    <text evidence="2 5">Belongs to the acyl-CoA dehydrogenase family.</text>
</comment>
<keyword evidence="4 5" id="KW-0274">FAD</keyword>
<evidence type="ECO:0000256" key="3">
    <source>
        <dbReference type="ARBA" id="ARBA00022630"/>
    </source>
</evidence>
<keyword evidence="9" id="KW-1185">Reference proteome</keyword>
<dbReference type="RefSeq" id="WP_067026907.1">
    <property type="nucleotide sequence ID" value="NZ_JRNY01000006.1"/>
</dbReference>
<evidence type="ECO:0000313" key="9">
    <source>
        <dbReference type="Proteomes" id="UP000093355"/>
    </source>
</evidence>
<keyword evidence="5" id="KW-0560">Oxidoreductase</keyword>
<keyword evidence="3 5" id="KW-0285">Flavoprotein</keyword>
<dbReference type="InterPro" id="IPR036250">
    <property type="entry name" value="AcylCo_DH-like_C"/>
</dbReference>
<dbReference type="Pfam" id="PF00441">
    <property type="entry name" value="Acyl-CoA_dh_1"/>
    <property type="match status" value="1"/>
</dbReference>
<dbReference type="Proteomes" id="UP000093355">
    <property type="component" value="Unassembled WGS sequence"/>
</dbReference>
<feature type="domain" description="Acyl-CoA oxidase/dehydrogenase middle" evidence="7">
    <location>
        <begin position="134"/>
        <end position="225"/>
    </location>
</feature>
<name>A0A1B9N9Q1_9MICO</name>
<evidence type="ECO:0000259" key="6">
    <source>
        <dbReference type="Pfam" id="PF00441"/>
    </source>
</evidence>
<dbReference type="PANTHER" id="PTHR43188:SF1">
    <property type="entry name" value="ACYL-COA DEHYDROGENASE"/>
    <property type="match status" value="1"/>
</dbReference>
<dbReference type="InterPro" id="IPR009075">
    <property type="entry name" value="AcylCo_DH/oxidase_C"/>
</dbReference>
<dbReference type="Gene3D" id="2.40.110.10">
    <property type="entry name" value="Butyryl-CoA Dehydrogenase, subunit A, domain 2"/>
    <property type="match status" value="1"/>
</dbReference>
<accession>A0A1B9N9Q1</accession>
<dbReference type="InterPro" id="IPR006091">
    <property type="entry name" value="Acyl-CoA_Oxase/DH_mid-dom"/>
</dbReference>
<dbReference type="InterPro" id="IPR009100">
    <property type="entry name" value="AcylCoA_DH/oxidase_NM_dom_sf"/>
</dbReference>
<dbReference type="Pfam" id="PF02770">
    <property type="entry name" value="Acyl-CoA_dh_M"/>
    <property type="match status" value="1"/>
</dbReference>
<proteinExistence type="inferred from homology"/>
<dbReference type="Gene3D" id="1.10.540.10">
    <property type="entry name" value="Acyl-CoA dehydrogenase/oxidase, N-terminal domain"/>
    <property type="match status" value="1"/>
</dbReference>
<protein>
    <submittedName>
        <fullName evidence="8">Glutaryl-CoA dehydrogenase</fullName>
    </submittedName>
</protein>
<dbReference type="STRING" id="904291.A7J15_08410"/>
<dbReference type="Gene3D" id="1.20.140.10">
    <property type="entry name" value="Butyryl-CoA Dehydrogenase, subunit A, domain 3"/>
    <property type="match status" value="1"/>
</dbReference>
<evidence type="ECO:0000256" key="4">
    <source>
        <dbReference type="ARBA" id="ARBA00022827"/>
    </source>
</evidence>